<dbReference type="InterPro" id="IPR006343">
    <property type="entry name" value="DnaB/C_C"/>
</dbReference>
<dbReference type="RefSeq" id="WP_244722138.1">
    <property type="nucleotide sequence ID" value="NZ_CP095072.1"/>
</dbReference>
<gene>
    <name evidence="4" type="ORF">MUN88_06015</name>
</gene>
<evidence type="ECO:0000313" key="4">
    <source>
        <dbReference type="EMBL" id="UOQ49634.1"/>
    </source>
</evidence>
<evidence type="ECO:0000256" key="1">
    <source>
        <dbReference type="ARBA" id="ARBA00093462"/>
    </source>
</evidence>
<protein>
    <submittedName>
        <fullName evidence="4">DnaD domain protein</fullName>
    </submittedName>
</protein>
<keyword evidence="5" id="KW-1185">Reference proteome</keyword>
<dbReference type="EMBL" id="CP095072">
    <property type="protein sequence ID" value="UOQ49634.1"/>
    <property type="molecule type" value="Genomic_DNA"/>
</dbReference>
<organism evidence="4 5">
    <name type="scientific">Gracilibacillus caseinilyticus</name>
    <dbReference type="NCBI Taxonomy" id="2932256"/>
    <lineage>
        <taxon>Bacteria</taxon>
        <taxon>Bacillati</taxon>
        <taxon>Bacillota</taxon>
        <taxon>Bacilli</taxon>
        <taxon>Bacillales</taxon>
        <taxon>Bacillaceae</taxon>
        <taxon>Gracilibacillus</taxon>
    </lineage>
</organism>
<feature type="region of interest" description="Disordered" evidence="2">
    <location>
        <begin position="41"/>
        <end position="95"/>
    </location>
</feature>
<proteinExistence type="inferred from homology"/>
<reference evidence="4 5" key="1">
    <citation type="submission" date="2022-04" db="EMBL/GenBank/DDBJ databases">
        <title>Gracilibacillus sp. isolated from saltern.</title>
        <authorList>
            <person name="Won M."/>
            <person name="Lee C.-M."/>
            <person name="Woen H.-Y."/>
            <person name="Kwon S.-W."/>
        </authorList>
    </citation>
    <scope>NUCLEOTIDE SEQUENCE [LARGE SCALE GENOMIC DNA]</scope>
    <source>
        <strain evidence="4 5">SSWR10-1</strain>
    </source>
</reference>
<name>A0ABY4F164_9BACI</name>
<accession>A0ABY4F164</accession>
<comment type="similarity">
    <text evidence="1">Belongs to the DnaB/DnaD family.</text>
</comment>
<evidence type="ECO:0000259" key="3">
    <source>
        <dbReference type="Pfam" id="PF07261"/>
    </source>
</evidence>
<feature type="domain" description="DnaB/C C-terminal" evidence="3">
    <location>
        <begin position="4"/>
        <end position="39"/>
    </location>
</feature>
<evidence type="ECO:0000256" key="2">
    <source>
        <dbReference type="SAM" id="MobiDB-lite"/>
    </source>
</evidence>
<dbReference type="Gene3D" id="1.10.10.630">
    <property type="entry name" value="DnaD domain-like"/>
    <property type="match status" value="1"/>
</dbReference>
<dbReference type="Proteomes" id="UP000831782">
    <property type="component" value="Chromosome"/>
</dbReference>
<sequence length="109" mass="12582">MLFAAMKIAAKAEAKGVKYMERVLVNWTEAGVESLEDVRRLDQQAKKRQRTKPYQQKPGSNKRDIVPDWYVKHKGQRSVKSESAKTEEEKRRSADEMDRLLAAYLAGQE</sequence>
<feature type="compositionally biased region" description="Basic and acidic residues" evidence="2">
    <location>
        <begin position="79"/>
        <end position="95"/>
    </location>
</feature>
<dbReference type="NCBIfam" id="TIGR01446">
    <property type="entry name" value="DnaD_dom"/>
    <property type="match status" value="1"/>
</dbReference>
<dbReference type="SUPFAM" id="SSF158499">
    <property type="entry name" value="DnaD domain-like"/>
    <property type="match status" value="1"/>
</dbReference>
<dbReference type="InterPro" id="IPR034829">
    <property type="entry name" value="DnaD-like_sf"/>
</dbReference>
<evidence type="ECO:0000313" key="5">
    <source>
        <dbReference type="Proteomes" id="UP000831782"/>
    </source>
</evidence>
<dbReference type="Pfam" id="PF07261">
    <property type="entry name" value="DnaB_2"/>
    <property type="match status" value="1"/>
</dbReference>